<evidence type="ECO:0000256" key="4">
    <source>
        <dbReference type="SAM" id="MobiDB-lite"/>
    </source>
</evidence>
<name>A0A6A4KYV7_9ERIC</name>
<gene>
    <name evidence="6" type="ORF">C3L33_17393</name>
</gene>
<evidence type="ECO:0000313" key="6">
    <source>
        <dbReference type="EMBL" id="KAE9450705.1"/>
    </source>
</evidence>
<evidence type="ECO:0000313" key="7">
    <source>
        <dbReference type="Proteomes" id="UP000428333"/>
    </source>
</evidence>
<feature type="domain" description="RRM" evidence="5">
    <location>
        <begin position="164"/>
        <end position="241"/>
    </location>
</feature>
<dbReference type="Gene3D" id="3.30.70.330">
    <property type="match status" value="3"/>
</dbReference>
<keyword evidence="2 3" id="KW-0694">RNA-binding</keyword>
<organism evidence="6 7">
    <name type="scientific">Rhododendron williamsianum</name>
    <dbReference type="NCBI Taxonomy" id="262921"/>
    <lineage>
        <taxon>Eukaryota</taxon>
        <taxon>Viridiplantae</taxon>
        <taxon>Streptophyta</taxon>
        <taxon>Embryophyta</taxon>
        <taxon>Tracheophyta</taxon>
        <taxon>Spermatophyta</taxon>
        <taxon>Magnoliopsida</taxon>
        <taxon>eudicotyledons</taxon>
        <taxon>Gunneridae</taxon>
        <taxon>Pentapetalae</taxon>
        <taxon>asterids</taxon>
        <taxon>Ericales</taxon>
        <taxon>Ericaceae</taxon>
        <taxon>Ericoideae</taxon>
        <taxon>Rhodoreae</taxon>
        <taxon>Rhododendron</taxon>
    </lineage>
</organism>
<feature type="non-terminal residue" evidence="6">
    <location>
        <position position="1"/>
    </location>
</feature>
<feature type="domain" description="RRM" evidence="5">
    <location>
        <begin position="30"/>
        <end position="107"/>
    </location>
</feature>
<evidence type="ECO:0000256" key="1">
    <source>
        <dbReference type="ARBA" id="ARBA00022737"/>
    </source>
</evidence>
<feature type="region of interest" description="Disordered" evidence="4">
    <location>
        <begin position="106"/>
        <end position="131"/>
    </location>
</feature>
<dbReference type="InterPro" id="IPR012677">
    <property type="entry name" value="Nucleotide-bd_a/b_plait_sf"/>
</dbReference>
<sequence>MHGKKINPKCIVYLEAYILNLVSVFSPSRSRLCVKNLPKNVNEKRLREFFSQKGEVTDAKIMRTKDGNSRQFGFVGYRTEGEAEEAVKYFNNSYLDTSRVVCESKEKWSDSEKSDDEDNNDNSGKDGGKSKLLKMCREHQDIQKIDPKVQRNALEIEASERRSKRAFLKTPSMSEEELEEHFRKLGNVSQVHLVIDKDTKRSKGIAYVAYTLPESAARIVHYLITKEVAIDCWLGVDTGGEKAVFVLFMVVVENIAREFGISKSDVLDREADDLPVRIALGETKVIAETKKALVNAGVNKASLEELAIGKPDGVRKRPVILVKNLPYGCSEDELDKMFRKFGSLDKIILPRTRTLALVVFLEPSEARAAFKAKAYKCFNFVEGFNMYNRRGTPLYLEWAPGDILIQNSKILENTNNAVVVGEHQAKRVLLEQHVEGIVDADVDPDRIEVLSIHILFV</sequence>
<dbReference type="SMART" id="SM00360">
    <property type="entry name" value="RRM"/>
    <property type="match status" value="3"/>
</dbReference>
<dbReference type="CDD" id="cd12565">
    <property type="entry name" value="RRM1_MRD1"/>
    <property type="match status" value="1"/>
</dbReference>
<keyword evidence="7" id="KW-1185">Reference proteome</keyword>
<dbReference type="PROSITE" id="PS50102">
    <property type="entry name" value="RRM"/>
    <property type="match status" value="3"/>
</dbReference>
<dbReference type="PANTHER" id="PTHR24012">
    <property type="entry name" value="RNA BINDING PROTEIN"/>
    <property type="match status" value="1"/>
</dbReference>
<dbReference type="EMBL" id="QEFC01002770">
    <property type="protein sequence ID" value="KAE9450705.1"/>
    <property type="molecule type" value="Genomic_DNA"/>
</dbReference>
<dbReference type="CDD" id="cd12317">
    <property type="entry name" value="RRM4_RBM19_RRM3_MRD1"/>
    <property type="match status" value="1"/>
</dbReference>
<dbReference type="SUPFAM" id="SSF54928">
    <property type="entry name" value="RNA-binding domain, RBD"/>
    <property type="match status" value="3"/>
</dbReference>
<comment type="caution">
    <text evidence="6">The sequence shown here is derived from an EMBL/GenBank/DDBJ whole genome shotgun (WGS) entry which is preliminary data.</text>
</comment>
<evidence type="ECO:0000256" key="3">
    <source>
        <dbReference type="PROSITE-ProRule" id="PRU00176"/>
    </source>
</evidence>
<evidence type="ECO:0000259" key="5">
    <source>
        <dbReference type="PROSITE" id="PS50102"/>
    </source>
</evidence>
<keyword evidence="1" id="KW-0677">Repeat</keyword>
<dbReference type="AlphaFoldDB" id="A0A6A4KYV7"/>
<dbReference type="Proteomes" id="UP000428333">
    <property type="component" value="Linkage Group LG10"/>
</dbReference>
<dbReference type="InterPro" id="IPR035979">
    <property type="entry name" value="RBD_domain_sf"/>
</dbReference>
<reference evidence="6 7" key="1">
    <citation type="journal article" date="2019" name="Genome Biol. Evol.">
        <title>The Rhododendron genome and chromosomal organization provide insight into shared whole-genome duplications across the heath family (Ericaceae).</title>
        <authorList>
            <person name="Soza V.L."/>
            <person name="Lindsley D."/>
            <person name="Waalkes A."/>
            <person name="Ramage E."/>
            <person name="Patwardhan R.P."/>
            <person name="Burton J.N."/>
            <person name="Adey A."/>
            <person name="Kumar A."/>
            <person name="Qiu R."/>
            <person name="Shendure J."/>
            <person name="Hall B."/>
        </authorList>
    </citation>
    <scope>NUCLEOTIDE SEQUENCE [LARGE SCALE GENOMIC DNA]</scope>
    <source>
        <strain evidence="6">RSF 1966-606</strain>
    </source>
</reference>
<dbReference type="Pfam" id="PF00076">
    <property type="entry name" value="RRM_1"/>
    <property type="match status" value="3"/>
</dbReference>
<dbReference type="InterPro" id="IPR000504">
    <property type="entry name" value="RRM_dom"/>
</dbReference>
<proteinExistence type="predicted"/>
<dbReference type="GO" id="GO:0003723">
    <property type="term" value="F:RNA binding"/>
    <property type="evidence" value="ECO:0007669"/>
    <property type="project" value="UniProtKB-UniRule"/>
</dbReference>
<accession>A0A6A4KYV7</accession>
<protein>
    <recommendedName>
        <fullName evidence="5">RRM domain-containing protein</fullName>
    </recommendedName>
</protein>
<evidence type="ECO:0000256" key="2">
    <source>
        <dbReference type="ARBA" id="ARBA00022884"/>
    </source>
</evidence>
<dbReference type="OrthoDB" id="1742234at2759"/>
<feature type="domain" description="RRM" evidence="5">
    <location>
        <begin position="318"/>
        <end position="401"/>
    </location>
</feature>